<dbReference type="SUPFAM" id="SSF48695">
    <property type="entry name" value="Multiheme cytochromes"/>
    <property type="match status" value="3"/>
</dbReference>
<dbReference type="InterPro" id="IPR036280">
    <property type="entry name" value="Multihaem_cyt_sf"/>
</dbReference>
<dbReference type="InterPro" id="IPR051829">
    <property type="entry name" value="Multiheme_Cytochr_ET"/>
</dbReference>
<comment type="caution">
    <text evidence="3">The sequence shown here is derived from an EMBL/GenBank/DDBJ whole genome shotgun (WGS) entry which is preliminary data.</text>
</comment>
<dbReference type="RefSeq" id="WP_344937727.1">
    <property type="nucleotide sequence ID" value="NZ_BAABDM010000007.1"/>
</dbReference>
<dbReference type="Proteomes" id="UP001500392">
    <property type="component" value="Unassembled WGS sequence"/>
</dbReference>
<dbReference type="Pfam" id="PF08309">
    <property type="entry name" value="LVIVD"/>
    <property type="match status" value="3"/>
</dbReference>
<keyword evidence="1 2" id="KW-0732">Signal</keyword>
<evidence type="ECO:0000256" key="2">
    <source>
        <dbReference type="SAM" id="SignalP"/>
    </source>
</evidence>
<evidence type="ECO:0000313" key="4">
    <source>
        <dbReference type="Proteomes" id="UP001500392"/>
    </source>
</evidence>
<dbReference type="PANTHER" id="PTHR35038:SF6">
    <property type="entry name" value="SURFACE LOCALIZED DECAHEME CYTOCHROME C LIPOPROTEIN"/>
    <property type="match status" value="1"/>
</dbReference>
<proteinExistence type="predicted"/>
<evidence type="ECO:0000313" key="3">
    <source>
        <dbReference type="EMBL" id="GAA4102720.1"/>
    </source>
</evidence>
<dbReference type="InterPro" id="IPR013211">
    <property type="entry name" value="LVIVD"/>
</dbReference>
<sequence length="1252" mass="138073">MPFSLTKTSILALLALVIGTFCQLALATDGPQEVARVYHTAPPAPAFQTPADVEQKSVGCVSCHRQSDSHNMHSNPAINLGCVDCHGGDASIRFSKEAPLDPMLMLPLLEKAHVLPRFPDRWHWPNSANPERTYTLLNKEAPEYIRFVNPGDFRVASEACGACHQHIIEASTRSLHGTGAMFWAAAAYNNGILPYKRSILGEAYTRDGKSASLTAPIKPTPEMAEMGILDQIFPLPAWETVKPGDVFRVFERGGRNIVNLFPETGIPNALGQIQRLEEPGRPDFKQSNRGPGTGARISVPLINMTKTRLNDPLFWFMGTNDQPGDYRSSGCTGCHVVYANDREPLHSGPYAAFGNMGKSQSVDPTIDKSKSGHPIEHRFTRAIPTSQCMVCHMHQPNMFVNSFLGYTMWDYESDAPHMWPKEQQYPDAATKRKILDRNPEGAAPKGKWADVDFLKDVAKLNPELDDTQFADYHGHGWNFRAVFKRDRDGNLLDGENEIVSDEDPEKFSKAVHMRSIHAEVGMHCVDCHFNQDSHGNGHMYGEVAAAVEISCVDCHGTAGKYPDLKPSGPASNASTTDLSLLRNPDGRRRFEWVDGKLMQRSMLNPDLEWTLSLVKDSVNAKHPSYNPKAARAKLMSKDPSSQHWGEGVAPETAAHNFEEMECYACHTSWTTSCGGCHLPIQANEKSERHHFEGGESRNFATYNPQVARDQIFMLGKRAPYKGEKYAPVRSSSALVLSSTNANRERIYVQQAPISASGFSSQAFNPHFPHTVRKTETKTCSDCHLSAAKDNNAIIAQTLTLGTKFIDFIGRNVWLGEEKHIEAIAVTEWDEPQAVIGSYLHQFAYPDFFAAHQARKQTLPISHDHRSTRSQCLQLRGEYLFIAGGEAGFSVLDVASVENKGISQRLITAPFSKLGHNANVPSKNASCLVLPSIQPIAPQRNQGDLMRIDNKEQAFHALYNYAFITDTEEGLIIVDVNTFADGEPRNNTIKAALRWDADGILKGARHISIGGHYLYIIADSGLVIIDIDSPLQPKLLNTISLNDGRASALQFRYLFVTDADGVKVVDVTLPEKAHLLPAATLPLAGAQKISLARGYAYVAASEQGLAIIDIERPEEMRLLTSYNGEGKLLDSRDVVIGTTNASLFAYVADAKTGLNVIQLSSPELQPKFYGFNPEPNPQWIAGKQTASPALSLSRGLERDRAVDESGGQIAVFGRRGARPLNLQEMHKLYLDKNGKPWFVEDSPSNAQSGAKHD</sequence>
<keyword evidence="4" id="KW-1185">Reference proteome</keyword>
<dbReference type="PANTHER" id="PTHR35038">
    <property type="entry name" value="DISSIMILATORY SULFITE REDUCTASE SIRA"/>
    <property type="match status" value="1"/>
</dbReference>
<dbReference type="SUPFAM" id="SSF101908">
    <property type="entry name" value="Putative isomerase YbhE"/>
    <property type="match status" value="1"/>
</dbReference>
<organism evidence="3 4">
    <name type="scientific">Zhongshania borealis</name>
    <dbReference type="NCBI Taxonomy" id="889488"/>
    <lineage>
        <taxon>Bacteria</taxon>
        <taxon>Pseudomonadati</taxon>
        <taxon>Pseudomonadota</taxon>
        <taxon>Gammaproteobacteria</taxon>
        <taxon>Cellvibrionales</taxon>
        <taxon>Spongiibacteraceae</taxon>
        <taxon>Zhongshania</taxon>
    </lineage>
</organism>
<protein>
    <recommendedName>
        <fullName evidence="5">LVIVD repeat-containing protein</fullName>
    </recommendedName>
</protein>
<reference evidence="4" key="1">
    <citation type="journal article" date="2019" name="Int. J. Syst. Evol. Microbiol.">
        <title>The Global Catalogue of Microorganisms (GCM) 10K type strain sequencing project: providing services to taxonomists for standard genome sequencing and annotation.</title>
        <authorList>
            <consortium name="The Broad Institute Genomics Platform"/>
            <consortium name="The Broad Institute Genome Sequencing Center for Infectious Disease"/>
            <person name="Wu L."/>
            <person name="Ma J."/>
        </authorList>
    </citation>
    <scope>NUCLEOTIDE SEQUENCE [LARGE SCALE GENOMIC DNA]</scope>
    <source>
        <strain evidence="4">JCM 17304</strain>
    </source>
</reference>
<evidence type="ECO:0008006" key="5">
    <source>
        <dbReference type="Google" id="ProtNLM"/>
    </source>
</evidence>
<gene>
    <name evidence="3" type="ORF">GCM10022414_30730</name>
</gene>
<accession>A0ABP7X2J4</accession>
<dbReference type="EMBL" id="BAABDM010000007">
    <property type="protein sequence ID" value="GAA4102720.1"/>
    <property type="molecule type" value="Genomic_DNA"/>
</dbReference>
<dbReference type="CDD" id="cd08168">
    <property type="entry name" value="Cytochrom_C3"/>
    <property type="match status" value="1"/>
</dbReference>
<evidence type="ECO:0000256" key="1">
    <source>
        <dbReference type="ARBA" id="ARBA00022729"/>
    </source>
</evidence>
<feature type="signal peptide" evidence="2">
    <location>
        <begin position="1"/>
        <end position="27"/>
    </location>
</feature>
<name>A0ABP7X2J4_9GAMM</name>
<feature type="chain" id="PRO_5046970383" description="LVIVD repeat-containing protein" evidence="2">
    <location>
        <begin position="28"/>
        <end position="1252"/>
    </location>
</feature>